<organism evidence="1 2">
    <name type="scientific">Nonomuraea recticatena</name>
    <dbReference type="NCBI Taxonomy" id="46178"/>
    <lineage>
        <taxon>Bacteria</taxon>
        <taxon>Bacillati</taxon>
        <taxon>Actinomycetota</taxon>
        <taxon>Actinomycetes</taxon>
        <taxon>Streptosporangiales</taxon>
        <taxon>Streptosporangiaceae</taxon>
        <taxon>Nonomuraea</taxon>
    </lineage>
</organism>
<accession>A0ABP6FWM9</accession>
<proteinExistence type="predicted"/>
<evidence type="ECO:0000313" key="2">
    <source>
        <dbReference type="Proteomes" id="UP001501666"/>
    </source>
</evidence>
<keyword evidence="2" id="KW-1185">Reference proteome</keyword>
<protein>
    <submittedName>
        <fullName evidence="1">Uncharacterized protein</fullName>
    </submittedName>
</protein>
<dbReference type="Proteomes" id="UP001501666">
    <property type="component" value="Unassembled WGS sequence"/>
</dbReference>
<dbReference type="RefSeq" id="WP_346158202.1">
    <property type="nucleotide sequence ID" value="NZ_BAAATE010000077.1"/>
</dbReference>
<dbReference type="EMBL" id="BAAATE010000077">
    <property type="protein sequence ID" value="GAA2702205.1"/>
    <property type="molecule type" value="Genomic_DNA"/>
</dbReference>
<reference evidence="2" key="1">
    <citation type="journal article" date="2019" name="Int. J. Syst. Evol. Microbiol.">
        <title>The Global Catalogue of Microorganisms (GCM) 10K type strain sequencing project: providing services to taxonomists for standard genome sequencing and annotation.</title>
        <authorList>
            <consortium name="The Broad Institute Genomics Platform"/>
            <consortium name="The Broad Institute Genome Sequencing Center for Infectious Disease"/>
            <person name="Wu L."/>
            <person name="Ma J."/>
        </authorList>
    </citation>
    <scope>NUCLEOTIDE SEQUENCE [LARGE SCALE GENOMIC DNA]</scope>
    <source>
        <strain evidence="2">JCM 6835</strain>
    </source>
</reference>
<comment type="caution">
    <text evidence="1">The sequence shown here is derived from an EMBL/GenBank/DDBJ whole genome shotgun (WGS) entry which is preliminary data.</text>
</comment>
<sequence length="80" mass="9489">MNDWPTDLRLWSQTRGGAKRELMRNHDDAERLQARLDEAGLSDMIELYPTYIVPRRNAWAQGESRMDDGLLELLQIRRYL</sequence>
<name>A0ABP6FWM9_9ACTN</name>
<gene>
    <name evidence="1" type="ORF">GCM10010412_100220</name>
</gene>
<evidence type="ECO:0000313" key="1">
    <source>
        <dbReference type="EMBL" id="GAA2702205.1"/>
    </source>
</evidence>